<dbReference type="PANTHER" id="PTHR33304:SF9">
    <property type="entry name" value="RING_FYVE_PHD ZINC FINGER SUPERFAMILY PROTEIN"/>
    <property type="match status" value="1"/>
</dbReference>
<dbReference type="Proteomes" id="UP001633002">
    <property type="component" value="Unassembled WGS sequence"/>
</dbReference>
<feature type="compositionally biased region" description="Basic and acidic residues" evidence="7">
    <location>
        <begin position="2112"/>
        <end position="2222"/>
    </location>
</feature>
<evidence type="ECO:0000259" key="8">
    <source>
        <dbReference type="PROSITE" id="PS50158"/>
    </source>
</evidence>
<feature type="region of interest" description="Disordered" evidence="7">
    <location>
        <begin position="822"/>
        <end position="846"/>
    </location>
</feature>
<keyword evidence="4" id="KW-0805">Transcription regulation</keyword>
<feature type="region of interest" description="Disordered" evidence="7">
    <location>
        <begin position="433"/>
        <end position="471"/>
    </location>
</feature>
<evidence type="ECO:0000256" key="7">
    <source>
        <dbReference type="SAM" id="MobiDB-lite"/>
    </source>
</evidence>
<feature type="compositionally biased region" description="Basic and acidic residues" evidence="7">
    <location>
        <begin position="1887"/>
        <end position="1904"/>
    </location>
</feature>
<feature type="region of interest" description="Disordered" evidence="7">
    <location>
        <begin position="1243"/>
        <end position="1263"/>
    </location>
</feature>
<proteinExistence type="predicted"/>
<feature type="compositionally biased region" description="Low complexity" evidence="7">
    <location>
        <begin position="1414"/>
        <end position="1424"/>
    </location>
</feature>
<feature type="compositionally biased region" description="Basic and acidic residues" evidence="7">
    <location>
        <begin position="2069"/>
        <end position="2079"/>
    </location>
</feature>
<dbReference type="InterPro" id="IPR013083">
    <property type="entry name" value="Znf_RING/FYVE/PHD"/>
</dbReference>
<keyword evidence="5" id="KW-0804">Transcription</keyword>
<feature type="region of interest" description="Disordered" evidence="7">
    <location>
        <begin position="1762"/>
        <end position="2374"/>
    </location>
</feature>
<evidence type="ECO:0000256" key="3">
    <source>
        <dbReference type="ARBA" id="ARBA00022833"/>
    </source>
</evidence>
<feature type="compositionally biased region" description="Basic and acidic residues" evidence="7">
    <location>
        <begin position="2345"/>
        <end position="2361"/>
    </location>
</feature>
<evidence type="ECO:0000256" key="2">
    <source>
        <dbReference type="ARBA" id="ARBA00022771"/>
    </source>
</evidence>
<dbReference type="SMART" id="SM00343">
    <property type="entry name" value="ZnF_C2HC"/>
    <property type="match status" value="1"/>
</dbReference>
<dbReference type="InterPro" id="IPR036875">
    <property type="entry name" value="Znf_CCHC_sf"/>
</dbReference>
<dbReference type="InterPro" id="IPR011011">
    <property type="entry name" value="Znf_FYVE_PHD"/>
</dbReference>
<feature type="compositionally biased region" description="Low complexity" evidence="7">
    <location>
        <begin position="1211"/>
        <end position="1221"/>
    </location>
</feature>
<feature type="compositionally biased region" description="Polar residues" evidence="7">
    <location>
        <begin position="1060"/>
        <end position="1088"/>
    </location>
</feature>
<dbReference type="InterPro" id="IPR049914">
    <property type="entry name" value="PHD1-3/5-6"/>
</dbReference>
<dbReference type="InterPro" id="IPR056280">
    <property type="entry name" value="AIPP2-like_SPOC"/>
</dbReference>
<feature type="region of interest" description="Disordered" evidence="7">
    <location>
        <begin position="1409"/>
        <end position="1429"/>
    </location>
</feature>
<feature type="region of interest" description="Disordered" evidence="7">
    <location>
        <begin position="105"/>
        <end position="153"/>
    </location>
</feature>
<keyword evidence="10" id="KW-1185">Reference proteome</keyword>
<dbReference type="SUPFAM" id="SSF57903">
    <property type="entry name" value="FYVE/PHD zinc finger"/>
    <property type="match status" value="2"/>
</dbReference>
<evidence type="ECO:0000256" key="4">
    <source>
        <dbReference type="ARBA" id="ARBA00023015"/>
    </source>
</evidence>
<dbReference type="PANTHER" id="PTHR33304">
    <property type="match status" value="1"/>
</dbReference>
<dbReference type="SMART" id="SM00249">
    <property type="entry name" value="PHD"/>
    <property type="match status" value="2"/>
</dbReference>
<feature type="compositionally biased region" description="Polar residues" evidence="7">
    <location>
        <begin position="371"/>
        <end position="389"/>
    </location>
</feature>
<dbReference type="PROSITE" id="PS50158">
    <property type="entry name" value="ZF_CCHC"/>
    <property type="match status" value="1"/>
</dbReference>
<sequence>MARVKEKSVDQLLRATTKLLYPRPSCVLEGIAKMRGPGLGEDGSVDEACVKCKNPIRHGELNTCSSCERGFHSACLEVLPEISASWERLCKECHEAIILRQKEVSPEPSAVPNRRKSKGTLRGKQDLSKEPTVSSSQDTPQQGSKSAASESDVAKDFGCNREFGHMIDGASSFISEESSRSSRGVSYEQSPDVQPVRRSKRGRPYKPVEALHPNKRRSVERAAPQFAKVSRGKSKAFLDEEDELGAKIEKFKGLKDLSSTSKAEQKVDLGDENKIFTIVDISHLVQPASELMIKAEEQAGGKSGEIQSFTPKAVEIEPKTEDSRNTQVGDTAADNCVRRTGKISPVGLSAERFSPDNMEMKLLTKVEDAGKNSSGVESSGSFPVTNMVSTPDAKHGDNAADAVSLEQTDNPESSRVENGILSAGVLDLTEHPENVSENASGKGDDSQPGTVPITVDTGQNTMQSDSKSSCNRMDSCGFRRDVLDTVCTEMRTRDNLSSEETSVAEVPAVERVFEQNACVQSSTGHLESNLTQPGVEAAAGRESGVSDMRSVLDTQEPVKTSHIVEPAVDQVPGKRTDQDAAPLTEMETEGTLVSTDPLPELRSSDAIEGSISKVVAVKVLWLLDSVLLLAALVALVADSDETNIHPTCQDQVLLSAVSDEVSEAHTGDNVPSLENKTAEGCKVPSAVHGQEAAGVAEAVGECTGVDSTRKLAAVLEGALSTDVAPVAPIEKFPQTGEGHVADTEKERTDSVPSTSAIMVNRANLSQVAPDSGITKSKSAVAPIEKFSQTGERTVADTEKERINLVPSTCGIMERTANLSQVAANSGATKSKSAEEEDVGIKEPENTSSLEDVEDIKVCDICGDPGYEECLAVCSACKEGAEHIYCMQNPLDAVPSEGWKCEVCTAKASRGNSKQVDRQVSPKQFSNFVLPGAAYLNQSKKSSIKGDARARLSARLDRRKGSPQKRVAARGTYDQQGSEKRAGDEAVNPVPAKKQAFDSAAPPVAGSALTGRGGLTREGSFKNPDSGKVKFLSPNALASIPVGGRKSAGFLSSLRPVPSPTGAQSLSKIRSSGQNDPTTLVGSKQSSPTVIARPASFLTGSPSPSLSNRGPGCGPTFNRSSSMKGSTSTKGSGEGSGLPPLGRESVSGSGTPRGFITAPGKPAKGGPSTPADQSKWGETARQNALSSVPGMRSSQSADAPGTSLGLERLKPVSVSSKQASDSSKTDGLHNPGINVAEILRFTATPVSTPRSSDERERRLPSIRPSSIHPLLKESILAEDAKYSPTSLVHKIKEMKQKDSSEGIWSPAVGGTRCYKCKEMGHTAQNCSSRSNPSSARLDTSAAISIQSPSSVLTNPRENIASSSLNVMKASQLKPVGNPLPGVQSQTPVLSVNGKLAVNKVAKAPSELEQGPVIIPSPTTPTSTTSEVRKVSRWETGEAVPGRQVPTLSRTNSQNSRLASGVSSANAVITGLTIEPAKQTAPLGQSDVSPPGVPATRLTHGPELTVSGVSDNMARSLSTPANAEVNPLARLPSFGFKPLEIPAMSVGKSPSLAQLMSAAQQQRGPANSPWLLPRTPHGNRPPFGLEGIGAQDSAGTAAHSMAFGSGASFMKQGPPAVPESQSLWSGGFDVVSAACPTVYNGLEAYSSSFAAPKVREVTRLLPAVLQLDEVSRMLNAEAWPKQFQQKPPSDKEIALYFFPKSESSQKGYDSLVERMMASDIVLMGQVEGAEILIFPSLLLPSEFHRWNSKFFLWGVYRSRKSATAPAPSSVEISDPIGGSSVPQPSSKLRESWKQAEKSAPQLLETANTLQIKDERHPAESPAQEGEDSAEVDMDIDMVGNKEMGIPEKPSGKSGLDQKAIVSSPSPIVPSSDQPPPPGVGTVLDEETGEGTRVEHASQGDVHRAELDVPPGFGPSLKQLSTSPGPHVLHKTSAAPLVGSSTSGPPGFKGHAAVPTPKLSAVPPGFGKPACESPLLSSPPGFDGALRGNKSDESLEGRPPGFGESRDESQALQPEVDPKGERNTGDIPEGEDAEKTNSQQQELTKRGRSVAERRPLTSSRQASPRIVPSASPKEEKVKEDSGRGSLQRHSRSSSGSPVRHRDRVRDSSTGGPSYRSKDRGTDKERVRDKDEGRREKDRGKEKDRERERYRERLRDKERDRDWERDRSHWEKERDRGRERERDKDRQRDGDRDRDRSRGKLQTRDRDKKREYRYKDRDGPTRDGKYRRYARSRSRSESPSRSRSRSHSRSRSASRRRRRSPSGSPRRRDSVPKHRSRHRSGSRSGSADSYHGRYPRRKTSAGRRDTSNEGSALVKRTTTPQVNVHERDPDVNRVEAVRKLPGSSGTRQTLEKERKEISAPSKEEGYNAEPQRTPPAVPFWMVSGTAREMGPHNEVEPPPAPTVPLYHHFLPAESEEVEVEASEGRRFFPLGSSSSLGVSSCSLERRSTQTAGEILPTSYPSAWEEGTNLPGFQFFPMEVGGENTPPGPGPASVLDLGLGGKSRNSSPFAVKPLPLFTQQDCADSSPDSTPRCYVEPPGVLSAAKEEAENPEASSPLNLTLAVPQYRKEGSSWIRVDEKQAIGEEDVDFALTL</sequence>
<feature type="compositionally biased region" description="Basic and acidic residues" evidence="7">
    <location>
        <begin position="945"/>
        <end position="959"/>
    </location>
</feature>
<feature type="compositionally biased region" description="Basic residues" evidence="7">
    <location>
        <begin position="2238"/>
        <end position="2256"/>
    </location>
</feature>
<evidence type="ECO:0000256" key="6">
    <source>
        <dbReference type="PROSITE-ProRule" id="PRU00047"/>
    </source>
</evidence>
<reference evidence="9 10" key="1">
    <citation type="submission" date="2024-09" db="EMBL/GenBank/DDBJ databases">
        <title>Chromosome-scale assembly of Riccia sorocarpa.</title>
        <authorList>
            <person name="Paukszto L."/>
        </authorList>
    </citation>
    <scope>NUCLEOTIDE SEQUENCE [LARGE SCALE GENOMIC DNA]</scope>
    <source>
        <strain evidence="9">LP-2024</strain>
        <tissue evidence="9">Aerial parts of the thallus</tissue>
    </source>
</reference>
<evidence type="ECO:0000256" key="5">
    <source>
        <dbReference type="ARBA" id="ARBA00023163"/>
    </source>
</evidence>
<feature type="compositionally biased region" description="Low complexity" evidence="7">
    <location>
        <begin position="1119"/>
        <end position="1143"/>
    </location>
</feature>
<keyword evidence="1" id="KW-0479">Metal-binding</keyword>
<feature type="compositionally biased region" description="Polar residues" evidence="7">
    <location>
        <begin position="131"/>
        <end position="149"/>
    </location>
</feature>
<accession>A0ABD3HNC3</accession>
<feature type="compositionally biased region" description="Polar residues" evidence="7">
    <location>
        <begin position="1097"/>
        <end position="1107"/>
    </location>
</feature>
<feature type="compositionally biased region" description="Low complexity" evidence="7">
    <location>
        <begin position="174"/>
        <end position="190"/>
    </location>
</feature>
<dbReference type="InterPro" id="IPR001878">
    <property type="entry name" value="Znf_CCHC"/>
</dbReference>
<comment type="caution">
    <text evidence="9">The sequence shown here is derived from an EMBL/GenBank/DDBJ whole genome shotgun (WGS) entry which is preliminary data.</text>
</comment>
<feature type="compositionally biased region" description="Acidic residues" evidence="7">
    <location>
        <begin position="1822"/>
        <end position="1833"/>
    </location>
</feature>
<name>A0ABD3HNC3_9MARC</name>
<dbReference type="Gene3D" id="3.30.40.10">
    <property type="entry name" value="Zinc/RING finger domain, C3HC4 (zinc finger)"/>
    <property type="match status" value="2"/>
</dbReference>
<organism evidence="9 10">
    <name type="scientific">Riccia sorocarpa</name>
    <dbReference type="NCBI Taxonomy" id="122646"/>
    <lineage>
        <taxon>Eukaryota</taxon>
        <taxon>Viridiplantae</taxon>
        <taxon>Streptophyta</taxon>
        <taxon>Embryophyta</taxon>
        <taxon>Marchantiophyta</taxon>
        <taxon>Marchantiopsida</taxon>
        <taxon>Marchantiidae</taxon>
        <taxon>Marchantiales</taxon>
        <taxon>Ricciaceae</taxon>
        <taxon>Riccia</taxon>
    </lineage>
</organism>
<dbReference type="SUPFAM" id="SSF57756">
    <property type="entry name" value="Retrovirus zinc finger-like domains"/>
    <property type="match status" value="1"/>
</dbReference>
<gene>
    <name evidence="9" type="ORF">R1sor_005728</name>
</gene>
<keyword evidence="2 6" id="KW-0863">Zinc-finger</keyword>
<keyword evidence="3" id="KW-0862">Zinc</keyword>
<feature type="domain" description="CCHC-type" evidence="8">
    <location>
        <begin position="1311"/>
        <end position="1325"/>
    </location>
</feature>
<feature type="compositionally biased region" description="Polar residues" evidence="7">
    <location>
        <begin position="456"/>
        <end position="471"/>
    </location>
</feature>
<feature type="compositionally biased region" description="Low complexity" evidence="7">
    <location>
        <begin position="1860"/>
        <end position="1869"/>
    </location>
</feature>
<feature type="compositionally biased region" description="Basic and acidic residues" evidence="7">
    <location>
        <begin position="2040"/>
        <end position="2052"/>
    </location>
</feature>
<protein>
    <recommendedName>
        <fullName evidence="8">CCHC-type domain-containing protein</fullName>
    </recommendedName>
</protein>
<evidence type="ECO:0000313" key="9">
    <source>
        <dbReference type="EMBL" id="KAL3692077.1"/>
    </source>
</evidence>
<feature type="compositionally biased region" description="Basic and acidic residues" evidence="7">
    <location>
        <begin position="2320"/>
        <end position="2334"/>
    </location>
</feature>
<dbReference type="InterPro" id="IPR001965">
    <property type="entry name" value="Znf_PHD"/>
</dbReference>
<dbReference type="GO" id="GO:0008270">
    <property type="term" value="F:zinc ion binding"/>
    <property type="evidence" value="ECO:0007669"/>
    <property type="project" value="UniProtKB-KW"/>
</dbReference>
<dbReference type="Pfam" id="PF23121">
    <property type="entry name" value="SPOC_AIPP2"/>
    <property type="match status" value="1"/>
</dbReference>
<feature type="region of interest" description="Disordered" evidence="7">
    <location>
        <begin position="945"/>
        <end position="1027"/>
    </location>
</feature>
<evidence type="ECO:0000256" key="1">
    <source>
        <dbReference type="ARBA" id="ARBA00022723"/>
    </source>
</evidence>
<feature type="region of interest" description="Disordered" evidence="7">
    <location>
        <begin position="1050"/>
        <end position="1230"/>
    </location>
</feature>
<feature type="region of interest" description="Disordered" evidence="7">
    <location>
        <begin position="174"/>
        <end position="208"/>
    </location>
</feature>
<evidence type="ECO:0000313" key="10">
    <source>
        <dbReference type="Proteomes" id="UP001633002"/>
    </source>
</evidence>
<feature type="compositionally biased region" description="Basic and acidic residues" evidence="7">
    <location>
        <begin position="1785"/>
        <end position="1794"/>
    </location>
</feature>
<feature type="compositionally biased region" description="Polar residues" evidence="7">
    <location>
        <begin position="1179"/>
        <end position="1196"/>
    </location>
</feature>
<feature type="region of interest" description="Disordered" evidence="7">
    <location>
        <begin position="369"/>
        <end position="397"/>
    </location>
</feature>
<dbReference type="EMBL" id="JBJQOH010000003">
    <property type="protein sequence ID" value="KAL3692077.1"/>
    <property type="molecule type" value="Genomic_DNA"/>
</dbReference>